<dbReference type="VEuPathDB" id="TriTrypDB:BSAL_26985"/>
<dbReference type="SUPFAM" id="SSF57850">
    <property type="entry name" value="RING/U-box"/>
    <property type="match status" value="1"/>
</dbReference>
<evidence type="ECO:0000313" key="2">
    <source>
        <dbReference type="EMBL" id="CUG90481.1"/>
    </source>
</evidence>
<gene>
    <name evidence="2" type="ORF">BSAL_26985</name>
</gene>
<feature type="compositionally biased region" description="Acidic residues" evidence="1">
    <location>
        <begin position="373"/>
        <end position="421"/>
    </location>
</feature>
<dbReference type="EMBL" id="CYKH01001837">
    <property type="protein sequence ID" value="CUG90481.1"/>
    <property type="molecule type" value="Genomic_DNA"/>
</dbReference>
<keyword evidence="3" id="KW-1185">Reference proteome</keyword>
<dbReference type="Proteomes" id="UP000051952">
    <property type="component" value="Unassembled WGS sequence"/>
</dbReference>
<dbReference type="InterPro" id="IPR016024">
    <property type="entry name" value="ARM-type_fold"/>
</dbReference>
<protein>
    <recommendedName>
        <fullName evidence="4">RING-type domain-containing protein</fullName>
    </recommendedName>
</protein>
<dbReference type="Gene3D" id="3.30.40.10">
    <property type="entry name" value="Zinc/RING finger domain, C3HC4 (zinc finger)"/>
    <property type="match status" value="1"/>
</dbReference>
<dbReference type="OrthoDB" id="429510at2759"/>
<dbReference type="SUPFAM" id="SSF48371">
    <property type="entry name" value="ARM repeat"/>
    <property type="match status" value="1"/>
</dbReference>
<accession>A0A0S4JJY7</accession>
<organism evidence="2 3">
    <name type="scientific">Bodo saltans</name>
    <name type="common">Flagellated protozoan</name>
    <dbReference type="NCBI Taxonomy" id="75058"/>
    <lineage>
        <taxon>Eukaryota</taxon>
        <taxon>Discoba</taxon>
        <taxon>Euglenozoa</taxon>
        <taxon>Kinetoplastea</taxon>
        <taxon>Metakinetoplastina</taxon>
        <taxon>Eubodonida</taxon>
        <taxon>Bodonidae</taxon>
        <taxon>Bodo</taxon>
    </lineage>
</organism>
<dbReference type="InterPro" id="IPR013083">
    <property type="entry name" value="Znf_RING/FYVE/PHD"/>
</dbReference>
<evidence type="ECO:0000256" key="1">
    <source>
        <dbReference type="SAM" id="MobiDB-lite"/>
    </source>
</evidence>
<sequence>MLTATHIPHIPRIAPHDHNASSLAAVWKRDGSVQRVAIAELLDNPALQRWREQPSITIRECIQASCPDPASCRFAHFIATTYVMGPPPVSAETSGHAPTFTTSTQSVPFHHTFHHVLPPPPASGAPLLPSASTLFHQLPLEAFLRHHAAFSQSFRAAGHLPMHFPHGMNSFPQPLPSTDPERTCNLCCEEYSNQKTLYTCDQKHNTCSRCLAQYILTNWRDNRRASSGELRCCHTGCTSRPLTTQEVVRLVTSKAALEVYIDHTNRQTAAQCYAEAHDIVLQESTQAAADVLQQKQLQKSMNAARMCPHCQFGPIDFFGCDDLAQHHGEERNGARTRNSCPQCSYFSAAIQSWQRWDGVVRSVEGSVEQWSGEVDDIDDDDDEDDEYFDDEGSEDYNDDDEEDEYLYYDDEEDDEDYDENW</sequence>
<proteinExistence type="predicted"/>
<evidence type="ECO:0008006" key="4">
    <source>
        <dbReference type="Google" id="ProtNLM"/>
    </source>
</evidence>
<reference evidence="3" key="1">
    <citation type="submission" date="2015-09" db="EMBL/GenBank/DDBJ databases">
        <authorList>
            <consortium name="Pathogen Informatics"/>
        </authorList>
    </citation>
    <scope>NUCLEOTIDE SEQUENCE [LARGE SCALE GENOMIC DNA]</scope>
    <source>
        <strain evidence="3">Lake Konstanz</strain>
    </source>
</reference>
<name>A0A0S4JJY7_BODSA</name>
<dbReference type="AlphaFoldDB" id="A0A0S4JJY7"/>
<feature type="region of interest" description="Disordered" evidence="1">
    <location>
        <begin position="367"/>
        <end position="421"/>
    </location>
</feature>
<evidence type="ECO:0000313" key="3">
    <source>
        <dbReference type="Proteomes" id="UP000051952"/>
    </source>
</evidence>